<keyword evidence="1 9" id="KW-0808">Transferase</keyword>
<dbReference type="CDD" id="cd06223">
    <property type="entry name" value="PRTases_typeI"/>
    <property type="match status" value="1"/>
</dbReference>
<proteinExistence type="inferred from homology"/>
<evidence type="ECO:0000259" key="10">
    <source>
        <dbReference type="Pfam" id="PF13793"/>
    </source>
</evidence>
<dbReference type="Gene3D" id="3.40.50.2020">
    <property type="match status" value="2"/>
</dbReference>
<evidence type="ECO:0000256" key="3">
    <source>
        <dbReference type="ARBA" id="ARBA00022727"/>
    </source>
</evidence>
<evidence type="ECO:0000256" key="9">
    <source>
        <dbReference type="HAMAP-Rule" id="MF_00583"/>
    </source>
</evidence>
<evidence type="ECO:0000256" key="2">
    <source>
        <dbReference type="ARBA" id="ARBA00022723"/>
    </source>
</evidence>
<dbReference type="InterPro" id="IPR029099">
    <property type="entry name" value="Pribosyltran_N"/>
</dbReference>
<dbReference type="InterPro" id="IPR037515">
    <property type="entry name" value="Rib-P_diPkinase_bac"/>
</dbReference>
<dbReference type="SUPFAM" id="SSF53271">
    <property type="entry name" value="PRTase-like"/>
    <property type="match status" value="1"/>
</dbReference>
<evidence type="ECO:0000256" key="8">
    <source>
        <dbReference type="ARBA" id="ARBA00049535"/>
    </source>
</evidence>
<dbReference type="InterPro" id="IPR000836">
    <property type="entry name" value="PRTase_dom"/>
</dbReference>
<dbReference type="Pfam" id="PF13793">
    <property type="entry name" value="Pribosyltran_N"/>
    <property type="match status" value="1"/>
</dbReference>
<evidence type="ECO:0000313" key="11">
    <source>
        <dbReference type="EMBL" id="GGF59744.1"/>
    </source>
</evidence>
<keyword evidence="7 9" id="KW-0460">Magnesium</keyword>
<keyword evidence="2 9" id="KW-0479">Metal-binding</keyword>
<comment type="subunit">
    <text evidence="9">Homohexamer.</text>
</comment>
<name>A0ABQ1VFX5_9RHOB</name>
<comment type="similarity">
    <text evidence="9">Belongs to the ribose-phosphate pyrophosphokinase family. Class I subfamily.</text>
</comment>
<feature type="binding site" evidence="9">
    <location>
        <begin position="234"/>
        <end position="238"/>
    </location>
    <ligand>
        <name>D-ribose 5-phosphate</name>
        <dbReference type="ChEBI" id="CHEBI:78346"/>
    </ligand>
</feature>
<dbReference type="NCBIfam" id="TIGR01251">
    <property type="entry name" value="ribP_PPkin"/>
    <property type="match status" value="1"/>
</dbReference>
<feature type="binding site" evidence="9">
    <location>
        <position position="139"/>
    </location>
    <ligand>
        <name>Mg(2+)</name>
        <dbReference type="ChEBI" id="CHEBI:18420"/>
    </ligand>
</feature>
<evidence type="ECO:0000313" key="12">
    <source>
        <dbReference type="Proteomes" id="UP000640509"/>
    </source>
</evidence>
<feature type="binding site" evidence="9">
    <location>
        <position position="230"/>
    </location>
    <ligand>
        <name>D-ribose 5-phosphate</name>
        <dbReference type="ChEBI" id="CHEBI:78346"/>
    </ligand>
</feature>
<dbReference type="EMBL" id="BMIV01000002">
    <property type="protein sequence ID" value="GGF59744.1"/>
    <property type="molecule type" value="Genomic_DNA"/>
</dbReference>
<comment type="cofactor">
    <cofactor evidence="9">
        <name>Mg(2+)</name>
        <dbReference type="ChEBI" id="CHEBI:18420"/>
    </cofactor>
    <text evidence="9">Binds 2 Mg(2+) ions per subunit.</text>
</comment>
<dbReference type="NCBIfam" id="NF002320">
    <property type="entry name" value="PRK01259.1"/>
    <property type="match status" value="1"/>
</dbReference>
<keyword evidence="12" id="KW-1185">Reference proteome</keyword>
<comment type="catalytic activity">
    <reaction evidence="8 9">
        <text>D-ribose 5-phosphate + ATP = 5-phospho-alpha-D-ribose 1-diphosphate + AMP + H(+)</text>
        <dbReference type="Rhea" id="RHEA:15609"/>
        <dbReference type="ChEBI" id="CHEBI:15378"/>
        <dbReference type="ChEBI" id="CHEBI:30616"/>
        <dbReference type="ChEBI" id="CHEBI:58017"/>
        <dbReference type="ChEBI" id="CHEBI:78346"/>
        <dbReference type="ChEBI" id="CHEBI:456215"/>
        <dbReference type="EC" id="2.7.6.1"/>
    </reaction>
</comment>
<comment type="pathway">
    <text evidence="9">Metabolic intermediate biosynthesis; 5-phospho-alpha-D-ribose 1-diphosphate biosynthesis; 5-phospho-alpha-D-ribose 1-diphosphate from D-ribose 5-phosphate (route I): step 1/1.</text>
</comment>
<evidence type="ECO:0000256" key="5">
    <source>
        <dbReference type="ARBA" id="ARBA00022777"/>
    </source>
</evidence>
<keyword evidence="3 9" id="KW-0545">Nucleotide biosynthesis</keyword>
<keyword evidence="9" id="KW-0963">Cytoplasm</keyword>
<dbReference type="PANTHER" id="PTHR10210">
    <property type="entry name" value="RIBOSE-PHOSPHATE DIPHOSPHOKINASE FAMILY MEMBER"/>
    <property type="match status" value="1"/>
</dbReference>
<feature type="active site" evidence="9">
    <location>
        <position position="204"/>
    </location>
</feature>
<comment type="function">
    <text evidence="9">Involved in the biosynthesis of the central metabolite phospho-alpha-D-ribosyl-1-pyrophosphate (PRPP) via the transfer of pyrophosphoryl group from ATP to 1-hydroxyl of ribose-5-phosphate (Rib-5-P).</text>
</comment>
<evidence type="ECO:0000256" key="1">
    <source>
        <dbReference type="ARBA" id="ARBA00022679"/>
    </source>
</evidence>
<feature type="binding site" evidence="9">
    <location>
        <position position="206"/>
    </location>
    <ligand>
        <name>D-ribose 5-phosphate</name>
        <dbReference type="ChEBI" id="CHEBI:78346"/>
    </ligand>
</feature>
<feature type="domain" description="Ribose-phosphate pyrophosphokinase N-terminal" evidence="10">
    <location>
        <begin position="8"/>
        <end position="129"/>
    </location>
</feature>
<dbReference type="InterPro" id="IPR005946">
    <property type="entry name" value="Rib-P_diPkinase"/>
</dbReference>
<keyword evidence="4 9" id="KW-0547">Nucleotide-binding</keyword>
<dbReference type="PROSITE" id="PS00114">
    <property type="entry name" value="PRPP_SYNTHASE"/>
    <property type="match status" value="1"/>
</dbReference>
<feature type="binding site" evidence="9">
    <location>
        <begin position="105"/>
        <end position="106"/>
    </location>
    <ligand>
        <name>ATP</name>
        <dbReference type="ChEBI" id="CHEBI:30616"/>
    </ligand>
</feature>
<dbReference type="Proteomes" id="UP000640509">
    <property type="component" value="Unassembled WGS sequence"/>
</dbReference>
<sequence length="339" mass="36858">MPVMTEPKLISGNANRTLAASIARRMSMHRGMNVSLCDARVERFNDQEIFVEVYENVRGEDMYIIQPTSNPANDNLMELMVMADALRRSSAARITAVIPYFGYARQDRRAKARTPISAKLVANLLTEAGIDRVLTLDLHAAQIQGFFDIPVDNLYAAPVFALDVQHHFRGRMGDLMVVSPDVGGVARARELATRIGAPLAIVDKRREKAGEVAEMTVIGDVEGKACIIVDDICDTAGTLVKAAQTLTDSGATEVHAYITHGVLSGPAVERVSKSVMKSLVITDSIQPTDAVKTAPNIRIVPTAPMFTQAILNIWNGTSVSSLFETDTLLPIYEGLYSSL</sequence>
<dbReference type="RefSeq" id="WP_229665045.1">
    <property type="nucleotide sequence ID" value="NZ_BMIV01000002.1"/>
</dbReference>
<protein>
    <recommendedName>
        <fullName evidence="9">Ribose-phosphate pyrophosphokinase</fullName>
        <shortName evidence="9">RPPK</shortName>
        <ecNumber evidence="9">2.7.6.1</ecNumber>
    </recommendedName>
    <alternativeName>
        <fullName evidence="9">5-phospho-D-ribosyl alpha-1-diphosphate synthase</fullName>
    </alternativeName>
    <alternativeName>
        <fullName evidence="9">Phosphoribosyl diphosphate synthase</fullName>
    </alternativeName>
    <alternativeName>
        <fullName evidence="9">Phosphoribosyl pyrophosphate synthase</fullName>
        <shortName evidence="9">P-Rib-PP synthase</shortName>
        <shortName evidence="9">PRPP synthase</shortName>
        <shortName evidence="9">PRPPase</shortName>
    </alternativeName>
</protein>
<dbReference type="SMART" id="SM01400">
    <property type="entry name" value="Pribosyltran_N"/>
    <property type="match status" value="1"/>
</dbReference>
<dbReference type="InterPro" id="IPR029057">
    <property type="entry name" value="PRTase-like"/>
</dbReference>
<evidence type="ECO:0000256" key="6">
    <source>
        <dbReference type="ARBA" id="ARBA00022840"/>
    </source>
</evidence>
<dbReference type="PANTHER" id="PTHR10210:SF41">
    <property type="entry name" value="RIBOSE-PHOSPHATE PYROPHOSPHOKINASE 1, CHLOROPLASTIC"/>
    <property type="match status" value="1"/>
</dbReference>
<feature type="binding site" evidence="9">
    <location>
        <begin position="46"/>
        <end position="48"/>
    </location>
    <ligand>
        <name>ATP</name>
        <dbReference type="ChEBI" id="CHEBI:30616"/>
    </ligand>
</feature>
<keyword evidence="6 9" id="KW-0067">ATP-binding</keyword>
<dbReference type="Pfam" id="PF14572">
    <property type="entry name" value="Pribosyl_synth"/>
    <property type="match status" value="1"/>
</dbReference>
<gene>
    <name evidence="11" type="primary">prsA</name>
    <name evidence="9" type="synonym">prs</name>
    <name evidence="11" type="ORF">GCM10011402_09700</name>
</gene>
<accession>A0ABQ1VFX5</accession>
<comment type="subcellular location">
    <subcellularLocation>
        <location evidence="9">Cytoplasm</location>
    </subcellularLocation>
</comment>
<reference evidence="12" key="1">
    <citation type="journal article" date="2019" name="Int. J. Syst. Evol. Microbiol.">
        <title>The Global Catalogue of Microorganisms (GCM) 10K type strain sequencing project: providing services to taxonomists for standard genome sequencing and annotation.</title>
        <authorList>
            <consortium name="The Broad Institute Genomics Platform"/>
            <consortium name="The Broad Institute Genome Sequencing Center for Infectious Disease"/>
            <person name="Wu L."/>
            <person name="Ma J."/>
        </authorList>
    </citation>
    <scope>NUCLEOTIDE SEQUENCE [LARGE SCALE GENOMIC DNA]</scope>
    <source>
        <strain evidence="12">CGMCC 1.15419</strain>
    </source>
</reference>
<keyword evidence="5 9" id="KW-0418">Kinase</keyword>
<comment type="caution">
    <text evidence="11">The sequence shown here is derived from an EMBL/GenBank/DDBJ whole genome shotgun (WGS) entry which is preliminary data.</text>
</comment>
<organism evidence="11 12">
    <name type="scientific">Paracoccus acridae</name>
    <dbReference type="NCBI Taxonomy" id="1795310"/>
    <lineage>
        <taxon>Bacteria</taxon>
        <taxon>Pseudomonadati</taxon>
        <taxon>Pseudomonadota</taxon>
        <taxon>Alphaproteobacteria</taxon>
        <taxon>Rhodobacterales</taxon>
        <taxon>Paracoccaceae</taxon>
        <taxon>Paracoccus</taxon>
    </lineage>
</organism>
<evidence type="ECO:0000256" key="4">
    <source>
        <dbReference type="ARBA" id="ARBA00022741"/>
    </source>
</evidence>
<dbReference type="EC" id="2.7.6.1" evidence="9"/>
<dbReference type="InterPro" id="IPR000842">
    <property type="entry name" value="PRib_PP_synth_CS"/>
</dbReference>
<evidence type="ECO:0000256" key="7">
    <source>
        <dbReference type="ARBA" id="ARBA00022842"/>
    </source>
</evidence>
<dbReference type="HAMAP" id="MF_00583_B">
    <property type="entry name" value="RibP_PPkinase_B"/>
    <property type="match status" value="1"/>
</dbReference>
<feature type="binding site" evidence="9">
    <location>
        <position position="181"/>
    </location>
    <ligand>
        <name>Mg(2+)</name>
        <dbReference type="ChEBI" id="CHEBI:18420"/>
    </ligand>
</feature>